<dbReference type="Gene3D" id="1.10.287.110">
    <property type="entry name" value="DnaJ domain"/>
    <property type="match status" value="1"/>
</dbReference>
<keyword evidence="1" id="KW-1133">Transmembrane helix</keyword>
<dbReference type="GO" id="GO:0051087">
    <property type="term" value="F:protein-folding chaperone binding"/>
    <property type="evidence" value="ECO:0007669"/>
    <property type="project" value="TreeGrafter"/>
</dbReference>
<dbReference type="EMBL" id="JAESIY010000007">
    <property type="protein sequence ID" value="MBL3657386.1"/>
    <property type="molecule type" value="Genomic_DNA"/>
</dbReference>
<dbReference type="Gene3D" id="2.30.30.40">
    <property type="entry name" value="SH3 Domains"/>
    <property type="match status" value="1"/>
</dbReference>
<feature type="transmembrane region" description="Helical" evidence="1">
    <location>
        <begin position="109"/>
        <end position="127"/>
    </location>
</feature>
<reference evidence="3" key="1">
    <citation type="submission" date="2021-01" db="EMBL/GenBank/DDBJ databases">
        <title>Fulvivirga kasyanovii gen. nov., sp nov., a novel member of the phylum Bacteroidetes isolated from seawater in a mussel farm.</title>
        <authorList>
            <person name="Zhao L.-H."/>
            <person name="Wang Z.-J."/>
        </authorList>
    </citation>
    <scope>NUCLEOTIDE SEQUENCE</scope>
    <source>
        <strain evidence="3">2943</strain>
    </source>
</reference>
<dbReference type="GO" id="GO:0005737">
    <property type="term" value="C:cytoplasm"/>
    <property type="evidence" value="ECO:0007669"/>
    <property type="project" value="TreeGrafter"/>
</dbReference>
<keyword evidence="1" id="KW-0812">Transmembrane</keyword>
<sequence length="217" mass="25293">MKNYYDILGLDTSASQEEIKNAYRKLSLKFHPDKNYNDSFYASMFKQVHEAYTTLGDLTKRAIYDENLKQQSAKRLNFSKNAPDSPKYPVPKGKRKKRDVWKPVRRWRYIKRGFLCANILMAFLLFISSDIISNNHRQGVVIARKGVNVRESPASNAQILVTIPNNKKVFIIDDQGPEDFVLGQQGHWKRIKYKSYKGWVWGELIETDEREKETASP</sequence>
<proteinExistence type="predicted"/>
<name>A0A937K1E4_9BACT</name>
<dbReference type="SMART" id="SM00271">
    <property type="entry name" value="DnaJ"/>
    <property type="match status" value="1"/>
</dbReference>
<dbReference type="PANTHER" id="PTHR43948:SF10">
    <property type="entry name" value="MRJ, ISOFORM E"/>
    <property type="match status" value="1"/>
</dbReference>
<comment type="caution">
    <text evidence="3">The sequence shown here is derived from an EMBL/GenBank/DDBJ whole genome shotgun (WGS) entry which is preliminary data.</text>
</comment>
<dbReference type="Proteomes" id="UP000659388">
    <property type="component" value="Unassembled WGS sequence"/>
</dbReference>
<evidence type="ECO:0000313" key="4">
    <source>
        <dbReference type="Proteomes" id="UP000659388"/>
    </source>
</evidence>
<evidence type="ECO:0000259" key="2">
    <source>
        <dbReference type="PROSITE" id="PS50076"/>
    </source>
</evidence>
<dbReference type="Pfam" id="PF08239">
    <property type="entry name" value="SH3_3"/>
    <property type="match status" value="1"/>
</dbReference>
<dbReference type="PRINTS" id="PR00625">
    <property type="entry name" value="JDOMAIN"/>
</dbReference>
<dbReference type="PANTHER" id="PTHR43948">
    <property type="entry name" value="DNAJ HOMOLOG SUBFAMILY B"/>
    <property type="match status" value="1"/>
</dbReference>
<dbReference type="RefSeq" id="WP_202245162.1">
    <property type="nucleotide sequence ID" value="NZ_JAESIY010000007.1"/>
</dbReference>
<dbReference type="InterPro" id="IPR003646">
    <property type="entry name" value="SH3-like_bac-type"/>
</dbReference>
<evidence type="ECO:0000313" key="3">
    <source>
        <dbReference type="EMBL" id="MBL3657386.1"/>
    </source>
</evidence>
<organism evidence="3 4">
    <name type="scientific">Fulvivirga sediminis</name>
    <dbReference type="NCBI Taxonomy" id="2803949"/>
    <lineage>
        <taxon>Bacteria</taxon>
        <taxon>Pseudomonadati</taxon>
        <taxon>Bacteroidota</taxon>
        <taxon>Cytophagia</taxon>
        <taxon>Cytophagales</taxon>
        <taxon>Fulvivirgaceae</taxon>
        <taxon>Fulvivirga</taxon>
    </lineage>
</organism>
<dbReference type="InterPro" id="IPR036869">
    <property type="entry name" value="J_dom_sf"/>
</dbReference>
<dbReference type="InterPro" id="IPR001623">
    <property type="entry name" value="DnaJ_domain"/>
</dbReference>
<gene>
    <name evidence="3" type="ORF">JL102_14660</name>
</gene>
<dbReference type="SUPFAM" id="SSF46565">
    <property type="entry name" value="Chaperone J-domain"/>
    <property type="match status" value="1"/>
</dbReference>
<dbReference type="AlphaFoldDB" id="A0A937K1E4"/>
<protein>
    <submittedName>
        <fullName evidence="3">DnaJ domain-containing protein</fullName>
    </submittedName>
</protein>
<dbReference type="CDD" id="cd06257">
    <property type="entry name" value="DnaJ"/>
    <property type="match status" value="1"/>
</dbReference>
<evidence type="ECO:0000256" key="1">
    <source>
        <dbReference type="SAM" id="Phobius"/>
    </source>
</evidence>
<keyword evidence="4" id="KW-1185">Reference proteome</keyword>
<dbReference type="PROSITE" id="PS50076">
    <property type="entry name" value="DNAJ_2"/>
    <property type="match status" value="1"/>
</dbReference>
<keyword evidence="1" id="KW-0472">Membrane</keyword>
<dbReference type="Pfam" id="PF00226">
    <property type="entry name" value="DnaJ"/>
    <property type="match status" value="1"/>
</dbReference>
<dbReference type="GO" id="GO:0044183">
    <property type="term" value="F:protein folding chaperone"/>
    <property type="evidence" value="ECO:0007669"/>
    <property type="project" value="TreeGrafter"/>
</dbReference>
<accession>A0A937K1E4</accession>
<dbReference type="GO" id="GO:0051082">
    <property type="term" value="F:unfolded protein binding"/>
    <property type="evidence" value="ECO:0007669"/>
    <property type="project" value="TreeGrafter"/>
</dbReference>
<feature type="domain" description="J" evidence="2">
    <location>
        <begin position="3"/>
        <end position="68"/>
    </location>
</feature>